<gene>
    <name evidence="2" type="ORF">DY000_02010490</name>
</gene>
<sequence length="199" mass="22846">MIEEEKAAKKKQEEEDAELAAWFVAEIIKEEEAAKNKNQEVNDAQGELEEEDNAQWVKEDDGRKELARTLYSDAVAEIVKEVKSSDTGSNVCDGVKNETDYASFTSSVSTGREFVIEFLSDAFILRWVREENGRTKLAMWHSIVMQSQKLTRSSDYLSFLECFETWEITEMIKEEEAQHEEDDAQLNEAGEAEEEDDPR</sequence>
<feature type="region of interest" description="Disordered" evidence="1">
    <location>
        <begin position="173"/>
        <end position="199"/>
    </location>
</feature>
<protein>
    <submittedName>
        <fullName evidence="2">Uncharacterized protein</fullName>
    </submittedName>
</protein>
<feature type="region of interest" description="Disordered" evidence="1">
    <location>
        <begin position="34"/>
        <end position="54"/>
    </location>
</feature>
<dbReference type="Proteomes" id="UP000266723">
    <property type="component" value="Unassembled WGS sequence"/>
</dbReference>
<keyword evidence="3" id="KW-1185">Reference proteome</keyword>
<feature type="compositionally biased region" description="Acidic residues" evidence="1">
    <location>
        <begin position="177"/>
        <end position="199"/>
    </location>
</feature>
<reference evidence="2 3" key="1">
    <citation type="journal article" date="2020" name="BMC Genomics">
        <title>Intraspecific diversification of the crop wild relative Brassica cretica Lam. using demographic model selection.</title>
        <authorList>
            <person name="Kioukis A."/>
            <person name="Michalopoulou V.A."/>
            <person name="Briers L."/>
            <person name="Pirintsos S."/>
            <person name="Studholme D.J."/>
            <person name="Pavlidis P."/>
            <person name="Sarris P.F."/>
        </authorList>
    </citation>
    <scope>NUCLEOTIDE SEQUENCE [LARGE SCALE GENOMIC DNA]</scope>
    <source>
        <strain evidence="3">cv. PFS-1207/04</strain>
    </source>
</reference>
<evidence type="ECO:0000313" key="3">
    <source>
        <dbReference type="Proteomes" id="UP000266723"/>
    </source>
</evidence>
<evidence type="ECO:0000256" key="1">
    <source>
        <dbReference type="SAM" id="MobiDB-lite"/>
    </source>
</evidence>
<comment type="caution">
    <text evidence="2">The sequence shown here is derived from an EMBL/GenBank/DDBJ whole genome shotgun (WGS) entry which is preliminary data.</text>
</comment>
<proteinExistence type="predicted"/>
<name>A0ABQ7CEZ2_BRACR</name>
<evidence type="ECO:0000313" key="2">
    <source>
        <dbReference type="EMBL" id="KAF3550373.1"/>
    </source>
</evidence>
<accession>A0ABQ7CEZ2</accession>
<organism evidence="2 3">
    <name type="scientific">Brassica cretica</name>
    <name type="common">Mustard</name>
    <dbReference type="NCBI Taxonomy" id="69181"/>
    <lineage>
        <taxon>Eukaryota</taxon>
        <taxon>Viridiplantae</taxon>
        <taxon>Streptophyta</taxon>
        <taxon>Embryophyta</taxon>
        <taxon>Tracheophyta</taxon>
        <taxon>Spermatophyta</taxon>
        <taxon>Magnoliopsida</taxon>
        <taxon>eudicotyledons</taxon>
        <taxon>Gunneridae</taxon>
        <taxon>Pentapetalae</taxon>
        <taxon>rosids</taxon>
        <taxon>malvids</taxon>
        <taxon>Brassicales</taxon>
        <taxon>Brassicaceae</taxon>
        <taxon>Brassiceae</taxon>
        <taxon>Brassica</taxon>
    </lineage>
</organism>
<dbReference type="EMBL" id="QGKV02000832">
    <property type="protein sequence ID" value="KAF3550373.1"/>
    <property type="molecule type" value="Genomic_DNA"/>
</dbReference>